<dbReference type="Proteomes" id="UP001497516">
    <property type="component" value="Chromosome 5"/>
</dbReference>
<proteinExistence type="predicted"/>
<feature type="compositionally biased region" description="Low complexity" evidence="1">
    <location>
        <begin position="50"/>
        <end position="59"/>
    </location>
</feature>
<evidence type="ECO:0000256" key="1">
    <source>
        <dbReference type="SAM" id="MobiDB-lite"/>
    </source>
</evidence>
<gene>
    <name evidence="2" type="ORF">LTRI10_LOCUS31460</name>
</gene>
<organism evidence="2 3">
    <name type="scientific">Linum trigynum</name>
    <dbReference type="NCBI Taxonomy" id="586398"/>
    <lineage>
        <taxon>Eukaryota</taxon>
        <taxon>Viridiplantae</taxon>
        <taxon>Streptophyta</taxon>
        <taxon>Embryophyta</taxon>
        <taxon>Tracheophyta</taxon>
        <taxon>Spermatophyta</taxon>
        <taxon>Magnoliopsida</taxon>
        <taxon>eudicotyledons</taxon>
        <taxon>Gunneridae</taxon>
        <taxon>Pentapetalae</taxon>
        <taxon>rosids</taxon>
        <taxon>fabids</taxon>
        <taxon>Malpighiales</taxon>
        <taxon>Linaceae</taxon>
        <taxon>Linum</taxon>
    </lineage>
</organism>
<keyword evidence="3" id="KW-1185">Reference proteome</keyword>
<dbReference type="EMBL" id="OZ034818">
    <property type="protein sequence ID" value="CAL1390696.1"/>
    <property type="molecule type" value="Genomic_DNA"/>
</dbReference>
<accession>A0AAV2EXB9</accession>
<protein>
    <submittedName>
        <fullName evidence="2">Uncharacterized protein</fullName>
    </submittedName>
</protein>
<evidence type="ECO:0000313" key="2">
    <source>
        <dbReference type="EMBL" id="CAL1390696.1"/>
    </source>
</evidence>
<feature type="region of interest" description="Disordered" evidence="1">
    <location>
        <begin position="50"/>
        <end position="77"/>
    </location>
</feature>
<name>A0AAV2EXB9_9ROSI</name>
<feature type="compositionally biased region" description="Polar residues" evidence="1">
    <location>
        <begin position="19"/>
        <end position="31"/>
    </location>
</feature>
<sequence length="106" mass="11268">MQRTKQKKPTTLLLPCALSSPTNKPRPSNLASDKLLPCAPSSAASLTATAISSSSTVASNRRRLQSPAIARRPGEQPEKIRCSICDSGVKTSAIHPSSQIEEGRGW</sequence>
<evidence type="ECO:0000313" key="3">
    <source>
        <dbReference type="Proteomes" id="UP001497516"/>
    </source>
</evidence>
<feature type="region of interest" description="Disordered" evidence="1">
    <location>
        <begin position="1"/>
        <end position="34"/>
    </location>
</feature>
<reference evidence="2 3" key="1">
    <citation type="submission" date="2024-04" db="EMBL/GenBank/DDBJ databases">
        <authorList>
            <person name="Fracassetti M."/>
        </authorList>
    </citation>
    <scope>NUCLEOTIDE SEQUENCE [LARGE SCALE GENOMIC DNA]</scope>
</reference>
<dbReference type="AlphaFoldDB" id="A0AAV2EXB9"/>